<dbReference type="VEuPathDB" id="FungiDB:JI435_301040"/>
<keyword evidence="2" id="KW-1185">Reference proteome</keyword>
<evidence type="ECO:0000313" key="1">
    <source>
        <dbReference type="EMBL" id="QRC96704.1"/>
    </source>
</evidence>
<dbReference type="Proteomes" id="UP000663193">
    <property type="component" value="Chromosome 6"/>
</dbReference>
<dbReference type="EMBL" id="CP069028">
    <property type="protein sequence ID" value="QRC96704.1"/>
    <property type="molecule type" value="Genomic_DNA"/>
</dbReference>
<accession>A0A7U2I007</accession>
<reference evidence="2" key="1">
    <citation type="journal article" date="2021" name="BMC Genomics">
        <title>Chromosome-level genome assembly and manually-curated proteome of model necrotroph Parastagonospora nodorum Sn15 reveals a genome-wide trove of candidate effector homologs, and redundancy of virulence-related functions within an accessory chromosome.</title>
        <authorList>
            <person name="Bertazzoni S."/>
            <person name="Jones D.A.B."/>
            <person name="Phan H.T."/>
            <person name="Tan K.-C."/>
            <person name="Hane J.K."/>
        </authorList>
    </citation>
    <scope>NUCLEOTIDE SEQUENCE [LARGE SCALE GENOMIC DNA]</scope>
    <source>
        <strain evidence="2">SN15 / ATCC MYA-4574 / FGSC 10173)</strain>
    </source>
</reference>
<gene>
    <name evidence="1" type="ORF">JI435_301040</name>
</gene>
<protein>
    <submittedName>
        <fullName evidence="1">Uncharacterized protein</fullName>
    </submittedName>
</protein>
<organism evidence="1 2">
    <name type="scientific">Phaeosphaeria nodorum (strain SN15 / ATCC MYA-4574 / FGSC 10173)</name>
    <name type="common">Glume blotch fungus</name>
    <name type="synonym">Parastagonospora nodorum</name>
    <dbReference type="NCBI Taxonomy" id="321614"/>
    <lineage>
        <taxon>Eukaryota</taxon>
        <taxon>Fungi</taxon>
        <taxon>Dikarya</taxon>
        <taxon>Ascomycota</taxon>
        <taxon>Pezizomycotina</taxon>
        <taxon>Dothideomycetes</taxon>
        <taxon>Pleosporomycetidae</taxon>
        <taxon>Pleosporales</taxon>
        <taxon>Pleosporineae</taxon>
        <taxon>Phaeosphaeriaceae</taxon>
        <taxon>Parastagonospora</taxon>
    </lineage>
</organism>
<proteinExistence type="predicted"/>
<dbReference type="AlphaFoldDB" id="A0A7U2I007"/>
<evidence type="ECO:0000313" key="2">
    <source>
        <dbReference type="Proteomes" id="UP000663193"/>
    </source>
</evidence>
<feature type="non-terminal residue" evidence="1">
    <location>
        <position position="1"/>
    </location>
</feature>
<name>A0A7U2I007_PHANO</name>
<sequence length="39" mass="4467">DTKSAMSAEDRYGDVEKRQLEATILRMQAPRSFAIVLRL</sequence>